<dbReference type="AlphaFoldDB" id="A0A6J7CNK8"/>
<proteinExistence type="predicted"/>
<feature type="region of interest" description="Disordered" evidence="1">
    <location>
        <begin position="1"/>
        <end position="30"/>
    </location>
</feature>
<gene>
    <name evidence="2" type="ORF">UFOPK3402_00084</name>
</gene>
<name>A0A6J7CNK8_9ZZZZ</name>
<feature type="compositionally biased region" description="Basic and acidic residues" evidence="1">
    <location>
        <begin position="1"/>
        <end position="12"/>
    </location>
</feature>
<accession>A0A6J7CNK8</accession>
<protein>
    <submittedName>
        <fullName evidence="2">Unannotated protein</fullName>
    </submittedName>
</protein>
<dbReference type="EMBL" id="CAFBLS010000006">
    <property type="protein sequence ID" value="CAB4858544.1"/>
    <property type="molecule type" value="Genomic_DNA"/>
</dbReference>
<evidence type="ECO:0000256" key="1">
    <source>
        <dbReference type="SAM" id="MobiDB-lite"/>
    </source>
</evidence>
<organism evidence="2">
    <name type="scientific">freshwater metagenome</name>
    <dbReference type="NCBI Taxonomy" id="449393"/>
    <lineage>
        <taxon>unclassified sequences</taxon>
        <taxon>metagenomes</taxon>
        <taxon>ecological metagenomes</taxon>
    </lineage>
</organism>
<reference evidence="2" key="1">
    <citation type="submission" date="2020-05" db="EMBL/GenBank/DDBJ databases">
        <authorList>
            <person name="Chiriac C."/>
            <person name="Salcher M."/>
            <person name="Ghai R."/>
            <person name="Kavagutti S V."/>
        </authorList>
    </citation>
    <scope>NUCLEOTIDE SEQUENCE</scope>
</reference>
<sequence length="263" mass="28205">MYRDVEGGREELAGSASDGDGIPGVVHIDPGPHLRGRELAGFVEAVMMGAQALDAHGGSDRDEEIDGKQRGQALEQVDHEDRAEAVRDHDHAPLLGQVVEHRAPGRVAMFARASVGRHRLHRLCDRVGDERSAEEREIGPTRLVAGVVDGLGEGLAAKEEVGPVLALLPADRPDPLHFGPRAIGTGEQCLEVVGLEYCVVRAVQGRIALGVESRRERCQPQASGLETTLAVDEDKRHARVHRCPLNHDPPAEASIAIVGARVP</sequence>
<evidence type="ECO:0000313" key="2">
    <source>
        <dbReference type="EMBL" id="CAB4858544.1"/>
    </source>
</evidence>